<evidence type="ECO:0000256" key="5">
    <source>
        <dbReference type="ARBA" id="ARBA00023136"/>
    </source>
</evidence>
<dbReference type="AlphaFoldDB" id="A0A839ND03"/>
<dbReference type="EMBL" id="JACHVQ010000003">
    <property type="protein sequence ID" value="MBB2893834.1"/>
    <property type="molecule type" value="Genomic_DNA"/>
</dbReference>
<feature type="transmembrane region" description="Helical" evidence="7">
    <location>
        <begin position="117"/>
        <end position="138"/>
    </location>
</feature>
<evidence type="ECO:0000256" key="3">
    <source>
        <dbReference type="ARBA" id="ARBA00022692"/>
    </source>
</evidence>
<dbReference type="CDD" id="cd06581">
    <property type="entry name" value="TM_PBP1_LivM_like"/>
    <property type="match status" value="1"/>
</dbReference>
<accession>A0A839ND03</accession>
<feature type="transmembrane region" description="Helical" evidence="7">
    <location>
        <begin position="192"/>
        <end position="210"/>
    </location>
</feature>
<evidence type="ECO:0000256" key="4">
    <source>
        <dbReference type="ARBA" id="ARBA00022989"/>
    </source>
</evidence>
<dbReference type="Proteomes" id="UP000559182">
    <property type="component" value="Unassembled WGS sequence"/>
</dbReference>
<evidence type="ECO:0000256" key="1">
    <source>
        <dbReference type="ARBA" id="ARBA00004651"/>
    </source>
</evidence>
<dbReference type="PANTHER" id="PTHR30482">
    <property type="entry name" value="HIGH-AFFINITY BRANCHED-CHAIN AMINO ACID TRANSPORT SYSTEM PERMEASE"/>
    <property type="match status" value="1"/>
</dbReference>
<name>A0A839ND03_9MICO</name>
<dbReference type="Pfam" id="PF02653">
    <property type="entry name" value="BPD_transp_2"/>
    <property type="match status" value="1"/>
</dbReference>
<dbReference type="InterPro" id="IPR043428">
    <property type="entry name" value="LivM-like"/>
</dbReference>
<evidence type="ECO:0000256" key="6">
    <source>
        <dbReference type="SAM" id="MobiDB-lite"/>
    </source>
</evidence>
<gene>
    <name evidence="8" type="ORF">FHU39_003865</name>
</gene>
<dbReference type="InterPro" id="IPR001851">
    <property type="entry name" value="ABC_transp_permease"/>
</dbReference>
<keyword evidence="3 7" id="KW-0812">Transmembrane</keyword>
<keyword evidence="5 7" id="KW-0472">Membrane</keyword>
<comment type="caution">
    <text evidence="8">The sequence shown here is derived from an EMBL/GenBank/DDBJ whole genome shotgun (WGS) entry which is preliminary data.</text>
</comment>
<protein>
    <submittedName>
        <fullName evidence="8">Branched-chain amino acid transport system permease protein</fullName>
    </submittedName>
</protein>
<evidence type="ECO:0000313" key="9">
    <source>
        <dbReference type="Proteomes" id="UP000559182"/>
    </source>
</evidence>
<dbReference type="PANTHER" id="PTHR30482:SF10">
    <property type="entry name" value="HIGH-AFFINITY BRANCHED-CHAIN AMINO ACID TRANSPORT PROTEIN BRAE"/>
    <property type="match status" value="1"/>
</dbReference>
<feature type="region of interest" description="Disordered" evidence="6">
    <location>
        <begin position="1"/>
        <end position="25"/>
    </location>
</feature>
<feature type="compositionally biased region" description="Basic and acidic residues" evidence="6">
    <location>
        <begin position="1"/>
        <end position="12"/>
    </location>
</feature>
<keyword evidence="4 7" id="KW-1133">Transmembrane helix</keyword>
<dbReference type="RefSeq" id="WP_183322260.1">
    <property type="nucleotide sequence ID" value="NZ_JACHVQ010000003.1"/>
</dbReference>
<proteinExistence type="predicted"/>
<feature type="transmembrane region" description="Helical" evidence="7">
    <location>
        <begin position="315"/>
        <end position="337"/>
    </location>
</feature>
<organism evidence="8 9">
    <name type="scientific">Flexivirga oryzae</name>
    <dbReference type="NCBI Taxonomy" id="1794944"/>
    <lineage>
        <taxon>Bacteria</taxon>
        <taxon>Bacillati</taxon>
        <taxon>Actinomycetota</taxon>
        <taxon>Actinomycetes</taxon>
        <taxon>Micrococcales</taxon>
        <taxon>Dermacoccaceae</taxon>
        <taxon>Flexivirga</taxon>
    </lineage>
</organism>
<feature type="transmembrane region" description="Helical" evidence="7">
    <location>
        <begin position="41"/>
        <end position="59"/>
    </location>
</feature>
<comment type="subcellular location">
    <subcellularLocation>
        <location evidence="1">Cell membrane</location>
        <topology evidence="1">Multi-pass membrane protein</topology>
    </subcellularLocation>
</comment>
<feature type="transmembrane region" description="Helical" evidence="7">
    <location>
        <begin position="238"/>
        <end position="258"/>
    </location>
</feature>
<sequence length="355" mass="37388">MNEGNVKTRVDEDNPSSPAAEGLAPSSGASAWWARAGRNRLVPHAVLAIVLIVLVPSLLTGSNLALATTAVIYGLFALSALVLFGWVGLGSFGQAAFFGTGAYTAAMLKDHQLNPLIVILIGAFVAMLLALVVAILAGNSSGIQFAMLTLVLGEVLHQLLFTFRDVFHGDDGIFGITAQPLFGMNLFDQKNFWWYSAGVAAVFALVLYGIHRSQLGKTFTAVRDDPVKAAALGTSVRVARTAAFMISGFVGGIAGVLYSQQQTGAAPGLVSTVMSGSVIFMVFIGGTSNMWGPFVGALVYTYLTTRLFQGSNTSTIWIGLLLLVVVVLVRGGIMGLVERGVRLLKQRVTTARSAS</sequence>
<evidence type="ECO:0000313" key="8">
    <source>
        <dbReference type="EMBL" id="MBB2893834.1"/>
    </source>
</evidence>
<dbReference type="GO" id="GO:0005886">
    <property type="term" value="C:plasma membrane"/>
    <property type="evidence" value="ECO:0007669"/>
    <property type="project" value="UniProtKB-SubCell"/>
</dbReference>
<keyword evidence="2" id="KW-1003">Cell membrane</keyword>
<dbReference type="GO" id="GO:0015658">
    <property type="term" value="F:branched-chain amino acid transmembrane transporter activity"/>
    <property type="evidence" value="ECO:0007669"/>
    <property type="project" value="InterPro"/>
</dbReference>
<feature type="transmembrane region" description="Helical" evidence="7">
    <location>
        <begin position="71"/>
        <end position="97"/>
    </location>
</feature>
<reference evidence="8 9" key="1">
    <citation type="submission" date="2020-08" db="EMBL/GenBank/DDBJ databases">
        <title>Sequencing the genomes of 1000 actinobacteria strains.</title>
        <authorList>
            <person name="Klenk H.-P."/>
        </authorList>
    </citation>
    <scope>NUCLEOTIDE SEQUENCE [LARGE SCALE GENOMIC DNA]</scope>
    <source>
        <strain evidence="8 9">DSM 105369</strain>
    </source>
</reference>
<evidence type="ECO:0000256" key="7">
    <source>
        <dbReference type="SAM" id="Phobius"/>
    </source>
</evidence>
<keyword evidence="9" id="KW-1185">Reference proteome</keyword>
<evidence type="ECO:0000256" key="2">
    <source>
        <dbReference type="ARBA" id="ARBA00022475"/>
    </source>
</evidence>